<feature type="transmembrane region" description="Helical" evidence="1">
    <location>
        <begin position="65"/>
        <end position="83"/>
    </location>
</feature>
<name>A0A914C0P9_9BILA</name>
<feature type="transmembrane region" description="Helical" evidence="1">
    <location>
        <begin position="33"/>
        <end position="53"/>
    </location>
</feature>
<dbReference type="WBParaSite" id="ACRNAN_Path_1405.g5514.t1">
    <property type="protein sequence ID" value="ACRNAN_Path_1405.g5514.t1"/>
    <property type="gene ID" value="ACRNAN_Path_1405.g5514"/>
</dbReference>
<organism evidence="2 3">
    <name type="scientific">Acrobeloides nanus</name>
    <dbReference type="NCBI Taxonomy" id="290746"/>
    <lineage>
        <taxon>Eukaryota</taxon>
        <taxon>Metazoa</taxon>
        <taxon>Ecdysozoa</taxon>
        <taxon>Nematoda</taxon>
        <taxon>Chromadorea</taxon>
        <taxon>Rhabditida</taxon>
        <taxon>Tylenchina</taxon>
        <taxon>Cephalobomorpha</taxon>
        <taxon>Cephaloboidea</taxon>
        <taxon>Cephalobidae</taxon>
        <taxon>Acrobeloides</taxon>
    </lineage>
</organism>
<accession>A0A914C0P9</accession>
<dbReference type="Proteomes" id="UP000887540">
    <property type="component" value="Unplaced"/>
</dbReference>
<keyword evidence="2" id="KW-1185">Reference proteome</keyword>
<keyword evidence="1" id="KW-1133">Transmembrane helix</keyword>
<reference evidence="3" key="1">
    <citation type="submission" date="2022-11" db="UniProtKB">
        <authorList>
            <consortium name="WormBaseParasite"/>
        </authorList>
    </citation>
    <scope>IDENTIFICATION</scope>
</reference>
<proteinExistence type="predicted"/>
<keyword evidence="1" id="KW-0472">Membrane</keyword>
<protein>
    <submittedName>
        <fullName evidence="3">Uncharacterized protein</fullName>
    </submittedName>
</protein>
<dbReference type="AlphaFoldDB" id="A0A914C0P9"/>
<evidence type="ECO:0000313" key="3">
    <source>
        <dbReference type="WBParaSite" id="ACRNAN_Path_1405.g5514.t1"/>
    </source>
</evidence>
<sequence length="120" mass="13699">MSSRYLVKSNVDEIDETKYGCCTSFHVIGCAKFWTIIDIVLSIVGIILALFYNSTIFDTQPTPNISIFELGFSIYLSFFTLMFETESLISLYSPIFQRVISIVLNSQGIITQKIVFPRKF</sequence>
<evidence type="ECO:0000256" key="1">
    <source>
        <dbReference type="SAM" id="Phobius"/>
    </source>
</evidence>
<keyword evidence="1" id="KW-0812">Transmembrane</keyword>
<evidence type="ECO:0000313" key="2">
    <source>
        <dbReference type="Proteomes" id="UP000887540"/>
    </source>
</evidence>